<organism evidence="1 2">
    <name type="scientific">Virgibacillus tibetensis</name>
    <dbReference type="NCBI Taxonomy" id="3042313"/>
    <lineage>
        <taxon>Bacteria</taxon>
        <taxon>Bacillati</taxon>
        <taxon>Bacillota</taxon>
        <taxon>Bacilli</taxon>
        <taxon>Bacillales</taxon>
        <taxon>Bacillaceae</taxon>
        <taxon>Virgibacillus</taxon>
    </lineage>
</organism>
<reference evidence="1 2" key="1">
    <citation type="journal article" date="2024" name="Int. J. Syst. Evol. Microbiol.">
        <title>Virgibacillus tibetensis sp. nov., isolated from salt lake on the Tibetan Plateau of China.</title>
        <authorList>
            <person name="Phurbu D."/>
            <person name="Liu Z.-X."/>
            <person name="Wang R."/>
            <person name="Zheng Y.-Y."/>
            <person name="Liu H.-C."/>
            <person name="Zhou Y.-G."/>
            <person name="Yu Y.-J."/>
            <person name="Li A.-H."/>
        </authorList>
    </citation>
    <scope>NUCLEOTIDE SEQUENCE [LARGE SCALE GENOMIC DNA]</scope>
    <source>
        <strain evidence="1 2">C22-A2</strain>
    </source>
</reference>
<accession>A0ABU6KL11</accession>
<evidence type="ECO:0000313" key="2">
    <source>
        <dbReference type="Proteomes" id="UP001335737"/>
    </source>
</evidence>
<sequence length="61" mass="6898">MIREPLSENIQDEDGMVANAGKNKQVTITVMPEKEEELVVEVDVVEDFELDGIIMGKIHRD</sequence>
<name>A0ABU6KL11_9BACI</name>
<proteinExistence type="predicted"/>
<protein>
    <submittedName>
        <fullName evidence="1">Uncharacterized protein</fullName>
    </submittedName>
</protein>
<keyword evidence="2" id="KW-1185">Reference proteome</keyword>
<comment type="caution">
    <text evidence="1">The sequence shown here is derived from an EMBL/GenBank/DDBJ whole genome shotgun (WGS) entry which is preliminary data.</text>
</comment>
<gene>
    <name evidence="1" type="ORF">QGM71_20255</name>
</gene>
<dbReference type="Proteomes" id="UP001335737">
    <property type="component" value="Unassembled WGS sequence"/>
</dbReference>
<evidence type="ECO:0000313" key="1">
    <source>
        <dbReference type="EMBL" id="MEC5425801.1"/>
    </source>
</evidence>
<dbReference type="EMBL" id="JARZFX010000019">
    <property type="protein sequence ID" value="MEC5425801.1"/>
    <property type="molecule type" value="Genomic_DNA"/>
</dbReference>